<gene>
    <name evidence="2" type="ORF">HNAJ_LOCUS9932</name>
</gene>
<evidence type="ECO:0000256" key="1">
    <source>
        <dbReference type="SAM" id="Phobius"/>
    </source>
</evidence>
<accession>A0A0R3TQV5</accession>
<protein>
    <submittedName>
        <fullName evidence="4">Very-long-chain 3-oxoacyl-CoA synthase</fullName>
    </submittedName>
</protein>
<organism evidence="4">
    <name type="scientific">Rodentolepis nana</name>
    <name type="common">Dwarf tapeworm</name>
    <name type="synonym">Hymenolepis nana</name>
    <dbReference type="NCBI Taxonomy" id="102285"/>
    <lineage>
        <taxon>Eukaryota</taxon>
        <taxon>Metazoa</taxon>
        <taxon>Spiralia</taxon>
        <taxon>Lophotrochozoa</taxon>
        <taxon>Platyhelminthes</taxon>
        <taxon>Cestoda</taxon>
        <taxon>Eucestoda</taxon>
        <taxon>Cyclophyllidea</taxon>
        <taxon>Hymenolepididae</taxon>
        <taxon>Rodentolepis</taxon>
    </lineage>
</organism>
<keyword evidence="1" id="KW-1133">Transmembrane helix</keyword>
<dbReference type="Proteomes" id="UP000278807">
    <property type="component" value="Unassembled WGS sequence"/>
</dbReference>
<evidence type="ECO:0000313" key="4">
    <source>
        <dbReference type="WBParaSite" id="HNAJ_0000993701-mRNA-1"/>
    </source>
</evidence>
<keyword evidence="1" id="KW-0472">Membrane</keyword>
<dbReference type="WBParaSite" id="HNAJ_0000993701-mRNA-1">
    <property type="protein sequence ID" value="HNAJ_0000993701-mRNA-1"/>
    <property type="gene ID" value="HNAJ_0000993701"/>
</dbReference>
<name>A0A0R3TQV5_RODNA</name>
<evidence type="ECO:0000313" key="2">
    <source>
        <dbReference type="EMBL" id="VDO06780.1"/>
    </source>
</evidence>
<dbReference type="EMBL" id="UZAE01012807">
    <property type="protein sequence ID" value="VDO06780.1"/>
    <property type="molecule type" value="Genomic_DNA"/>
</dbReference>
<keyword evidence="1" id="KW-0812">Transmembrane</keyword>
<feature type="transmembrane region" description="Helical" evidence="1">
    <location>
        <begin position="21"/>
        <end position="45"/>
    </location>
</feature>
<evidence type="ECO:0000313" key="3">
    <source>
        <dbReference type="Proteomes" id="UP000278807"/>
    </source>
</evidence>
<sequence>MLLICIMFRYIRSSPKFKSQTFSTFLRTLFFIYGSCQLLVATLGVSQYNNLNE</sequence>
<reference evidence="4" key="1">
    <citation type="submission" date="2017-02" db="UniProtKB">
        <authorList>
            <consortium name="WormBaseParasite"/>
        </authorList>
    </citation>
    <scope>IDENTIFICATION</scope>
</reference>
<keyword evidence="3" id="KW-1185">Reference proteome</keyword>
<reference evidence="2 3" key="2">
    <citation type="submission" date="2018-11" db="EMBL/GenBank/DDBJ databases">
        <authorList>
            <consortium name="Pathogen Informatics"/>
        </authorList>
    </citation>
    <scope>NUCLEOTIDE SEQUENCE [LARGE SCALE GENOMIC DNA]</scope>
</reference>
<proteinExistence type="predicted"/>
<dbReference type="AlphaFoldDB" id="A0A0R3TQV5"/>